<dbReference type="EMBL" id="UINC01001349">
    <property type="protein sequence ID" value="SUZ78331.1"/>
    <property type="molecule type" value="Genomic_DNA"/>
</dbReference>
<evidence type="ECO:0000313" key="1">
    <source>
        <dbReference type="EMBL" id="SUZ78331.1"/>
    </source>
</evidence>
<protein>
    <recommendedName>
        <fullName evidence="2">Outer membrane lipoprotein BamD-like domain-containing protein</fullName>
    </recommendedName>
</protein>
<sequence>MKYKFLAVFIWLFVFAGCSKTATEYFELAEESLNEDQVEIAIENLEVLIGKYPRDSLAALAQYKLAAIHLNWKNDLSAGFSALEKTVNEYGSSPQAKQAQKEIVGFPEWILNQSESLRKRKMVKESLGHLMYLTEKYSNHRITPKGQYLIGDIYMNDLRDFTTAIQEYRKVSEKHKGSDQEPHAQFMIGYIFANVINDFESAKIEYETFLKMYPEHELVPSVQFEIEYLGKNINEIPALKHITS</sequence>
<proteinExistence type="predicted"/>
<dbReference type="AlphaFoldDB" id="A0A381QG87"/>
<dbReference type="Gene3D" id="1.25.40.10">
    <property type="entry name" value="Tetratricopeptide repeat domain"/>
    <property type="match status" value="2"/>
</dbReference>
<dbReference type="InterPro" id="IPR011990">
    <property type="entry name" value="TPR-like_helical_dom_sf"/>
</dbReference>
<name>A0A381QG87_9ZZZZ</name>
<dbReference type="InterPro" id="IPR019734">
    <property type="entry name" value="TPR_rpt"/>
</dbReference>
<evidence type="ECO:0008006" key="2">
    <source>
        <dbReference type="Google" id="ProtNLM"/>
    </source>
</evidence>
<gene>
    <name evidence="1" type="ORF">METZ01_LOCUS31185</name>
</gene>
<dbReference type="SUPFAM" id="SSF81901">
    <property type="entry name" value="HCP-like"/>
    <property type="match status" value="1"/>
</dbReference>
<dbReference type="Pfam" id="PF13174">
    <property type="entry name" value="TPR_6"/>
    <property type="match status" value="2"/>
</dbReference>
<organism evidence="1">
    <name type="scientific">marine metagenome</name>
    <dbReference type="NCBI Taxonomy" id="408172"/>
    <lineage>
        <taxon>unclassified sequences</taxon>
        <taxon>metagenomes</taxon>
        <taxon>ecological metagenomes</taxon>
    </lineage>
</organism>
<accession>A0A381QG87</accession>
<reference evidence="1" key="1">
    <citation type="submission" date="2018-05" db="EMBL/GenBank/DDBJ databases">
        <authorList>
            <person name="Lanie J.A."/>
            <person name="Ng W.-L."/>
            <person name="Kazmierczak K.M."/>
            <person name="Andrzejewski T.M."/>
            <person name="Davidsen T.M."/>
            <person name="Wayne K.J."/>
            <person name="Tettelin H."/>
            <person name="Glass J.I."/>
            <person name="Rusch D."/>
            <person name="Podicherti R."/>
            <person name="Tsui H.-C.T."/>
            <person name="Winkler M.E."/>
        </authorList>
    </citation>
    <scope>NUCLEOTIDE SEQUENCE</scope>
</reference>
<dbReference type="PROSITE" id="PS51257">
    <property type="entry name" value="PROKAR_LIPOPROTEIN"/>
    <property type="match status" value="1"/>
</dbReference>